<dbReference type="AlphaFoldDB" id="A0A4P6JTL1"/>
<dbReference type="KEGG" id="kbs:EPA93_24210"/>
<dbReference type="Pfam" id="PF00144">
    <property type="entry name" value="Beta-lactamase"/>
    <property type="match status" value="1"/>
</dbReference>
<organism evidence="3 4">
    <name type="scientific">Ktedonosporobacter rubrisoli</name>
    <dbReference type="NCBI Taxonomy" id="2509675"/>
    <lineage>
        <taxon>Bacteria</taxon>
        <taxon>Bacillati</taxon>
        <taxon>Chloroflexota</taxon>
        <taxon>Ktedonobacteria</taxon>
        <taxon>Ktedonobacterales</taxon>
        <taxon>Ktedonosporobacteraceae</taxon>
        <taxon>Ktedonosporobacter</taxon>
    </lineage>
</organism>
<dbReference type="GO" id="GO:0016787">
    <property type="term" value="F:hydrolase activity"/>
    <property type="evidence" value="ECO:0007669"/>
    <property type="project" value="UniProtKB-KW"/>
</dbReference>
<dbReference type="PANTHER" id="PTHR43283">
    <property type="entry name" value="BETA-LACTAMASE-RELATED"/>
    <property type="match status" value="1"/>
</dbReference>
<dbReference type="OrthoDB" id="9770183at2"/>
<evidence type="ECO:0000256" key="1">
    <source>
        <dbReference type="ARBA" id="ARBA00022801"/>
    </source>
</evidence>
<evidence type="ECO:0000313" key="3">
    <source>
        <dbReference type="EMBL" id="QBD78917.1"/>
    </source>
</evidence>
<gene>
    <name evidence="3" type="ORF">EPA93_24210</name>
</gene>
<dbReference type="EMBL" id="CP035758">
    <property type="protein sequence ID" value="QBD78917.1"/>
    <property type="molecule type" value="Genomic_DNA"/>
</dbReference>
<dbReference type="Gene3D" id="3.40.710.10">
    <property type="entry name" value="DD-peptidase/beta-lactamase superfamily"/>
    <property type="match status" value="1"/>
</dbReference>
<sequence length="361" mass="39897">MSQIARRKQILSEIDAIVARGIQTGAFPGATLWIGWQGETLKCTAYGKTADQQYGAYEPVPVTTTTLYDLASLTKVVATTCAIMQLVERGVLRLSDRAIDYLPRLGSDPQKASITLEHLLTHTSGLPGPMRLYQFCYDKQQIMEGIYRQKLAFVPGTACLYDDLSFILLSEILQVVTALDLHEYTQKYLFGPVGMRDTMFRPPAELKPRIAPAEYARRGESLIHGEVHDENAWTMGGIAGHAGLFSTIEDLASFCQLLLYPELKDILSVESIKAMTTVRVPDPDEALGLGWIINAPYFMGELASASTFGHTGFTGTSLLINRERQLALVFLSNRVCPTRHGPNLNPYRVDLANALAQLIQV</sequence>
<proteinExistence type="predicted"/>
<dbReference type="PANTHER" id="PTHR43283:SF11">
    <property type="entry name" value="BETA-LACTAMASE-RELATED DOMAIN-CONTAINING PROTEIN"/>
    <property type="match status" value="1"/>
</dbReference>
<keyword evidence="1 3" id="KW-0378">Hydrolase</keyword>
<evidence type="ECO:0000259" key="2">
    <source>
        <dbReference type="Pfam" id="PF00144"/>
    </source>
</evidence>
<feature type="domain" description="Beta-lactamase-related" evidence="2">
    <location>
        <begin position="14"/>
        <end position="350"/>
    </location>
</feature>
<dbReference type="InterPro" id="IPR012338">
    <property type="entry name" value="Beta-lactam/transpept-like"/>
</dbReference>
<dbReference type="InterPro" id="IPR050789">
    <property type="entry name" value="Diverse_Enzym_Activities"/>
</dbReference>
<dbReference type="SUPFAM" id="SSF56601">
    <property type="entry name" value="beta-lactamase/transpeptidase-like"/>
    <property type="match status" value="1"/>
</dbReference>
<name>A0A4P6JTL1_KTERU</name>
<dbReference type="InterPro" id="IPR001466">
    <property type="entry name" value="Beta-lactam-related"/>
</dbReference>
<reference evidence="3 4" key="1">
    <citation type="submission" date="2019-01" db="EMBL/GenBank/DDBJ databases">
        <title>Ktedonosporobacter rubrisoli SCAWS-G2.</title>
        <authorList>
            <person name="Huang Y."/>
            <person name="Yan B."/>
        </authorList>
    </citation>
    <scope>NUCLEOTIDE SEQUENCE [LARGE SCALE GENOMIC DNA]</scope>
    <source>
        <strain evidence="3 4">SCAWS-G2</strain>
    </source>
</reference>
<dbReference type="Proteomes" id="UP000290365">
    <property type="component" value="Chromosome"/>
</dbReference>
<evidence type="ECO:0000313" key="4">
    <source>
        <dbReference type="Proteomes" id="UP000290365"/>
    </source>
</evidence>
<accession>A0A4P6JTL1</accession>
<dbReference type="RefSeq" id="WP_129889970.1">
    <property type="nucleotide sequence ID" value="NZ_CP035758.1"/>
</dbReference>
<keyword evidence="4" id="KW-1185">Reference proteome</keyword>
<protein>
    <submittedName>
        <fullName evidence="3">Class A beta-lactamase-related serine hydrolase</fullName>
    </submittedName>
</protein>